<dbReference type="GeneID" id="111849036"/>
<keyword evidence="3" id="KW-0132">Cell division</keyword>
<proteinExistence type="inferred from homology"/>
<dbReference type="CTD" id="79866"/>
<evidence type="ECO:0000256" key="6">
    <source>
        <dbReference type="SAM" id="MobiDB-lite"/>
    </source>
</evidence>
<evidence type="ECO:0000256" key="1">
    <source>
        <dbReference type="ARBA" id="ARBA00010963"/>
    </source>
</evidence>
<keyword evidence="4" id="KW-0498">Mitosis</keyword>
<dbReference type="GO" id="GO:0005634">
    <property type="term" value="C:nucleus"/>
    <property type="evidence" value="ECO:0007669"/>
    <property type="project" value="TreeGrafter"/>
</dbReference>
<feature type="compositionally biased region" description="Low complexity" evidence="6">
    <location>
        <begin position="200"/>
        <end position="215"/>
    </location>
</feature>
<evidence type="ECO:0000256" key="3">
    <source>
        <dbReference type="ARBA" id="ARBA00022618"/>
    </source>
</evidence>
<dbReference type="GO" id="GO:0051301">
    <property type="term" value="P:cell division"/>
    <property type="evidence" value="ECO:0007669"/>
    <property type="project" value="UniProtKB-KW"/>
</dbReference>
<feature type="region of interest" description="Disordered" evidence="6">
    <location>
        <begin position="415"/>
        <end position="457"/>
    </location>
</feature>
<keyword evidence="8" id="KW-1185">Reference proteome</keyword>
<feature type="region of interest" description="Disordered" evidence="6">
    <location>
        <begin position="1"/>
        <end position="21"/>
    </location>
</feature>
<feature type="compositionally biased region" description="Polar residues" evidence="6">
    <location>
        <begin position="491"/>
        <end position="504"/>
    </location>
</feature>
<reference evidence="7" key="1">
    <citation type="submission" date="2025-08" db="UniProtKB">
        <authorList>
            <consortium name="Ensembl"/>
        </authorList>
    </citation>
    <scope>IDENTIFICATION</scope>
</reference>
<accession>A0A3B3RPY6</accession>
<reference evidence="7" key="2">
    <citation type="submission" date="2025-09" db="UniProtKB">
        <authorList>
            <consortium name="Ensembl"/>
        </authorList>
    </citation>
    <scope>IDENTIFICATION</scope>
</reference>
<feature type="compositionally biased region" description="Polar residues" evidence="6">
    <location>
        <begin position="445"/>
        <end position="457"/>
    </location>
</feature>
<sequence>MGDVPEVQVTPETPGRPVIHNPFESPNDYHRLLEPVVASPSMFKSSKCPSATPAKFKWSIDEMASLLPVEIDPEDIQRQSLFLSRTRTDKVIEEKRQYAIEQFFTKKTIVPSPWSEVEDKGPSQMQYEINSISPRISEENCPEGKCNATCQTVLSLPVDFNLQRILGDHYKMEEVSEQAQESLSSSSLRRKLFLDGNGSGSESSAPSSPEQSPQNRFHGKSGPLGSVNVSPLHCGVAALTPSSGQFSSSPIKGRCRNYSLGSVTSPTLPENSSPSFKSPMLSPIVLQYVKTPLSGERKKLSFTTPDRIALGSPNTNNCTVSPFVEGCSPIKSCSPVQRRGGAWVRPQYRTSPLQMSPTVDKECIHPDCTLPTTELDLSSAPMPSHSGRYKAALHDIIELDDSNVAVPKLMQVEKGDNNSVNMEGPAENQEDYSAWSRDEVDSSPMRLTSSRTGSMTNMENSNMFVSMLAEGSTMPYDSSIQVDSGYNTYSVAPNSITDGGSSDSQTKESPDAHVSEEAVLFTKKSKMFNVHH</sequence>
<dbReference type="PRINTS" id="PR02038">
    <property type="entry name" value="AURORABORA"/>
</dbReference>
<dbReference type="InterPro" id="IPR023252">
    <property type="entry name" value="Aurora_borealis_protein"/>
</dbReference>
<evidence type="ECO:0000313" key="7">
    <source>
        <dbReference type="Ensembl" id="ENSPKIP00000020338.1"/>
    </source>
</evidence>
<protein>
    <recommendedName>
        <fullName evidence="2">Protein aurora borealis</fullName>
    </recommendedName>
</protein>
<organism evidence="7 8">
    <name type="scientific">Paramormyrops kingsleyae</name>
    <dbReference type="NCBI Taxonomy" id="1676925"/>
    <lineage>
        <taxon>Eukaryota</taxon>
        <taxon>Metazoa</taxon>
        <taxon>Chordata</taxon>
        <taxon>Craniata</taxon>
        <taxon>Vertebrata</taxon>
        <taxon>Euteleostomi</taxon>
        <taxon>Actinopterygii</taxon>
        <taxon>Neopterygii</taxon>
        <taxon>Teleostei</taxon>
        <taxon>Osteoglossocephala</taxon>
        <taxon>Osteoglossomorpha</taxon>
        <taxon>Osteoglossiformes</taxon>
        <taxon>Mormyridae</taxon>
        <taxon>Paramormyrops</taxon>
    </lineage>
</organism>
<name>A0A3B3RPY6_9TELE</name>
<dbReference type="Ensembl" id="ENSPKIT00000000955.1">
    <property type="protein sequence ID" value="ENSPKIP00000020338.1"/>
    <property type="gene ID" value="ENSPKIG00000005158.1"/>
</dbReference>
<dbReference type="GO" id="GO:0007088">
    <property type="term" value="P:regulation of mitotic nuclear division"/>
    <property type="evidence" value="ECO:0007669"/>
    <property type="project" value="TreeGrafter"/>
</dbReference>
<dbReference type="Proteomes" id="UP000261540">
    <property type="component" value="Unplaced"/>
</dbReference>
<evidence type="ECO:0000313" key="8">
    <source>
        <dbReference type="Proteomes" id="UP000261540"/>
    </source>
</evidence>
<evidence type="ECO:0000256" key="2">
    <source>
        <dbReference type="ARBA" id="ARBA00020055"/>
    </source>
</evidence>
<feature type="compositionally biased region" description="Basic and acidic residues" evidence="6">
    <location>
        <begin position="505"/>
        <end position="515"/>
    </location>
</feature>
<dbReference type="GO" id="GO:0005737">
    <property type="term" value="C:cytoplasm"/>
    <property type="evidence" value="ECO:0007669"/>
    <property type="project" value="TreeGrafter"/>
</dbReference>
<dbReference type="PANTHER" id="PTHR14728:SF2">
    <property type="entry name" value="PROTEIN AURORA BOREALIS"/>
    <property type="match status" value="1"/>
</dbReference>
<dbReference type="GO" id="GO:0019901">
    <property type="term" value="F:protein kinase binding"/>
    <property type="evidence" value="ECO:0007669"/>
    <property type="project" value="TreeGrafter"/>
</dbReference>
<dbReference type="AlphaFoldDB" id="A0A3B3RPY6"/>
<dbReference type="RefSeq" id="XP_023677524.1">
    <property type="nucleotide sequence ID" value="XM_023821756.2"/>
</dbReference>
<keyword evidence="5" id="KW-0131">Cell cycle</keyword>
<comment type="similarity">
    <text evidence="1">Belongs to the BORA family.</text>
</comment>
<dbReference type="GO" id="GO:0060236">
    <property type="term" value="P:regulation of mitotic spindle organization"/>
    <property type="evidence" value="ECO:0007669"/>
    <property type="project" value="TreeGrafter"/>
</dbReference>
<feature type="region of interest" description="Disordered" evidence="6">
    <location>
        <begin position="491"/>
        <end position="515"/>
    </location>
</feature>
<dbReference type="Pfam" id="PF15280">
    <property type="entry name" value="BORA_N"/>
    <property type="match status" value="1"/>
</dbReference>
<evidence type="ECO:0000256" key="5">
    <source>
        <dbReference type="ARBA" id="ARBA00023306"/>
    </source>
</evidence>
<evidence type="ECO:0000256" key="4">
    <source>
        <dbReference type="ARBA" id="ARBA00022776"/>
    </source>
</evidence>
<feature type="region of interest" description="Disordered" evidence="6">
    <location>
        <begin position="192"/>
        <end position="223"/>
    </location>
</feature>
<dbReference type="STRING" id="1676925.ENSPKIP00000020338"/>
<dbReference type="PANTHER" id="PTHR14728">
    <property type="entry name" value="PROTEIN AURORA BOREALIS"/>
    <property type="match status" value="1"/>
</dbReference>
<dbReference type="GeneTree" id="ENSGT00390000013790"/>